<sequence>MKCLGCKKEKPRSDFGTTGTAKGLCKSCRSGRVSSTGKGKRSGSWLDGVGDAIGDFIEAILP</sequence>
<protein>
    <submittedName>
        <fullName evidence="1">Uncharacterized protein</fullName>
    </submittedName>
</protein>
<proteinExistence type="predicted"/>
<organism evidence="1 2">
    <name type="scientific">Streptomyces phage Bmoc</name>
    <dbReference type="NCBI Taxonomy" id="2725629"/>
    <lineage>
        <taxon>Viruses</taxon>
        <taxon>Duplodnaviria</taxon>
        <taxon>Heunggongvirae</taxon>
        <taxon>Uroviricota</taxon>
        <taxon>Caudoviricetes</taxon>
        <taxon>Stanwilliamsviridae</taxon>
        <taxon>Boydwoodruffvirinae</taxon>
        <taxon>Samistivirus</taxon>
        <taxon>Samistivirus bmoc</taxon>
    </lineage>
</organism>
<dbReference type="Proteomes" id="UP000502409">
    <property type="component" value="Genome"/>
</dbReference>
<keyword evidence="2" id="KW-1185">Reference proteome</keyword>
<dbReference type="GeneID" id="65125654"/>
<gene>
    <name evidence="1" type="primary">152</name>
    <name evidence="1" type="ORF">SEA_BMOC_152</name>
</gene>
<dbReference type="EMBL" id="MT310865">
    <property type="protein sequence ID" value="QJD50882.1"/>
    <property type="molecule type" value="Genomic_DNA"/>
</dbReference>
<accession>A0A6M3T0T7</accession>
<name>A0A6M3T0T7_9CAUD</name>
<evidence type="ECO:0000313" key="2">
    <source>
        <dbReference type="Proteomes" id="UP000502409"/>
    </source>
</evidence>
<evidence type="ECO:0000313" key="1">
    <source>
        <dbReference type="EMBL" id="QJD50882.1"/>
    </source>
</evidence>
<dbReference type="RefSeq" id="YP_010107533.1">
    <property type="nucleotide sequence ID" value="NC_055842.1"/>
</dbReference>
<dbReference type="KEGG" id="vg:65125654"/>
<reference evidence="1 2" key="1">
    <citation type="submission" date="2020-04" db="EMBL/GenBank/DDBJ databases">
        <authorList>
            <person name="Angtuaco S.E."/>
            <person name="Chung R.C."/>
            <person name="Hung A.H."/>
            <person name="Eghdamian A."/>
            <person name="Zhu L."/>
            <person name="Shaffer C.D."/>
            <person name="Weston-Hafer K.A."/>
            <person name="Garlena R.A."/>
            <person name="Russell D.A."/>
            <person name="Pope W.H."/>
            <person name="Jacobs-Sera D."/>
            <person name="Hatfull G.F."/>
        </authorList>
    </citation>
    <scope>NUCLEOTIDE SEQUENCE [LARGE SCALE GENOMIC DNA]</scope>
</reference>